<gene>
    <name evidence="2" type="ORF">SCUD_LOCUS10953</name>
</gene>
<dbReference type="AlphaFoldDB" id="A0A183K7H6"/>
<evidence type="ECO:0000259" key="1">
    <source>
        <dbReference type="Pfam" id="PF21056"/>
    </source>
</evidence>
<feature type="domain" description="ZSWIM1/3 RNaseH-like" evidence="1">
    <location>
        <begin position="115"/>
        <end position="189"/>
    </location>
</feature>
<evidence type="ECO:0000313" key="3">
    <source>
        <dbReference type="Proteomes" id="UP000279833"/>
    </source>
</evidence>
<dbReference type="Pfam" id="PF21056">
    <property type="entry name" value="ZSWIM1-3_RNaseH-like"/>
    <property type="match status" value="1"/>
</dbReference>
<evidence type="ECO:0000313" key="2">
    <source>
        <dbReference type="EMBL" id="VDP42319.1"/>
    </source>
</evidence>
<dbReference type="WBParaSite" id="SCUD_0001095301-mRNA-1">
    <property type="protein sequence ID" value="SCUD_0001095301-mRNA-1"/>
    <property type="gene ID" value="SCUD_0001095301"/>
</dbReference>
<reference evidence="2 3" key="2">
    <citation type="submission" date="2018-11" db="EMBL/GenBank/DDBJ databases">
        <authorList>
            <consortium name="Pathogen Informatics"/>
        </authorList>
    </citation>
    <scope>NUCLEOTIDE SEQUENCE [LARGE SCALE GENOMIC DNA]</scope>
    <source>
        <strain evidence="2">Dakar</strain>
        <strain evidence="3">Dakar, Senegal</strain>
    </source>
</reference>
<dbReference type="Proteomes" id="UP000279833">
    <property type="component" value="Unassembled WGS sequence"/>
</dbReference>
<dbReference type="EMBL" id="UZAK01034092">
    <property type="protein sequence ID" value="VDP42319.1"/>
    <property type="molecule type" value="Genomic_DNA"/>
</dbReference>
<accession>A0A183K7H6</accession>
<reference evidence="4" key="1">
    <citation type="submission" date="2016-06" db="UniProtKB">
        <authorList>
            <consortium name="WormBaseParasite"/>
        </authorList>
    </citation>
    <scope>IDENTIFICATION</scope>
</reference>
<evidence type="ECO:0000313" key="4">
    <source>
        <dbReference type="WBParaSite" id="SCUD_0001095301-mRNA-1"/>
    </source>
</evidence>
<dbReference type="InterPro" id="IPR048324">
    <property type="entry name" value="ZSWIM1-3_RNaseH-like"/>
</dbReference>
<sequence length="210" mass="24141">MHPGVVVHSGTRTQSKFLDCQSKFRVRLEEQGYVIKSYKVLHNHPCSSFWMVCDPWTRRLSSEEKENSKPVILQSRSTDEVIESVKEKTGKVVTAADVKTMKAKLSTGGNGFAATKRYSLFQLVATDNFGRGRSVMFAWTRKEMRADVKWILEKFKEIMGTTTRTETFVMDCERAESATVRITHGHANIILCVFHVCRAFRKKVHQWLFT</sequence>
<name>A0A183K7H6_9TREM</name>
<protein>
    <submittedName>
        <fullName evidence="4">MULE domain-containing protein</fullName>
    </submittedName>
</protein>
<organism evidence="4">
    <name type="scientific">Schistosoma curassoni</name>
    <dbReference type="NCBI Taxonomy" id="6186"/>
    <lineage>
        <taxon>Eukaryota</taxon>
        <taxon>Metazoa</taxon>
        <taxon>Spiralia</taxon>
        <taxon>Lophotrochozoa</taxon>
        <taxon>Platyhelminthes</taxon>
        <taxon>Trematoda</taxon>
        <taxon>Digenea</taxon>
        <taxon>Strigeidida</taxon>
        <taxon>Schistosomatoidea</taxon>
        <taxon>Schistosomatidae</taxon>
        <taxon>Schistosoma</taxon>
    </lineage>
</organism>
<keyword evidence="3" id="KW-1185">Reference proteome</keyword>
<proteinExistence type="predicted"/>
<dbReference type="InterPro" id="IPR052579">
    <property type="entry name" value="Zinc_finger_SWIM"/>
</dbReference>
<dbReference type="PANTHER" id="PTHR31569">
    <property type="entry name" value="SWIM-TYPE DOMAIN-CONTAINING PROTEIN"/>
    <property type="match status" value="1"/>
</dbReference>
<dbReference type="PANTHER" id="PTHR31569:SF4">
    <property type="entry name" value="SWIM-TYPE DOMAIN-CONTAINING PROTEIN"/>
    <property type="match status" value="1"/>
</dbReference>